<dbReference type="InterPro" id="IPR011008">
    <property type="entry name" value="Dimeric_a/b-barrel"/>
</dbReference>
<accession>A0ABS0FUT5</accession>
<dbReference type="EMBL" id="JADLJS010000001">
    <property type="protein sequence ID" value="MBF8644024.1"/>
    <property type="molecule type" value="Genomic_DNA"/>
</dbReference>
<dbReference type="Pfam" id="PF07876">
    <property type="entry name" value="Dabb"/>
    <property type="match status" value="1"/>
</dbReference>
<evidence type="ECO:0000313" key="3">
    <source>
        <dbReference type="Proteomes" id="UP000639294"/>
    </source>
</evidence>
<evidence type="ECO:0000259" key="1">
    <source>
        <dbReference type="PROSITE" id="PS51502"/>
    </source>
</evidence>
<keyword evidence="3" id="KW-1185">Reference proteome</keyword>
<organism evidence="2 3">
    <name type="scientific">Pseudomonas pudica</name>
    <dbReference type="NCBI Taxonomy" id="272772"/>
    <lineage>
        <taxon>Bacteria</taxon>
        <taxon>Pseudomonadati</taxon>
        <taxon>Pseudomonadota</taxon>
        <taxon>Gammaproteobacteria</taxon>
        <taxon>Pseudomonadales</taxon>
        <taxon>Pseudomonadaceae</taxon>
        <taxon>Pseudomonas</taxon>
    </lineage>
</organism>
<dbReference type="InterPro" id="IPR013097">
    <property type="entry name" value="Dabb"/>
</dbReference>
<dbReference type="Proteomes" id="UP000639294">
    <property type="component" value="Unassembled WGS sequence"/>
</dbReference>
<name>A0ABS0FUT5_9PSED</name>
<evidence type="ECO:0000313" key="2">
    <source>
        <dbReference type="EMBL" id="MBF8644024.1"/>
    </source>
</evidence>
<dbReference type="PANTHER" id="PTHR37832:SF1">
    <property type="entry name" value="STRESS-RESPONSE A_B BARREL DOMAIN-CONTAINING PROTEIN"/>
    <property type="match status" value="1"/>
</dbReference>
<reference evidence="2 3" key="1">
    <citation type="submission" date="2020-10" db="EMBL/GenBank/DDBJ databases">
        <title>Genome sequences of Pseudomonas isolates.</title>
        <authorList>
            <person name="Wessels L."/>
            <person name="Reich F."/>
            <person name="Hammerl J."/>
        </authorList>
    </citation>
    <scope>NUCLEOTIDE SEQUENCE [LARGE SCALE GENOMIC DNA]</scope>
    <source>
        <strain evidence="2 3">20-MO00628-0</strain>
    </source>
</reference>
<dbReference type="PROSITE" id="PS51502">
    <property type="entry name" value="S_R_A_B_BARREL"/>
    <property type="match status" value="1"/>
</dbReference>
<dbReference type="PANTHER" id="PTHR37832">
    <property type="entry name" value="BLL2683 PROTEIN"/>
    <property type="match status" value="1"/>
</dbReference>
<proteinExistence type="predicted"/>
<gene>
    <name evidence="2" type="ORF">IRZ77_00420</name>
</gene>
<dbReference type="RefSeq" id="WP_196172572.1">
    <property type="nucleotide sequence ID" value="NZ_JADLJR010000001.1"/>
</dbReference>
<sequence>MSDKIKHIVMWNLKGDNDAERLQAVKVIKSSFESLRGQIPGMTHLEIGVDFSRIEYACDVVLYSEFESKDALSGYATHPEHARVKQEVADLRITRHQVDYLSGDFSAI</sequence>
<dbReference type="SUPFAM" id="SSF54909">
    <property type="entry name" value="Dimeric alpha+beta barrel"/>
    <property type="match status" value="1"/>
</dbReference>
<comment type="caution">
    <text evidence="2">The sequence shown here is derived from an EMBL/GenBank/DDBJ whole genome shotgun (WGS) entry which is preliminary data.</text>
</comment>
<dbReference type="Gene3D" id="3.30.70.100">
    <property type="match status" value="1"/>
</dbReference>
<dbReference type="SMART" id="SM00886">
    <property type="entry name" value="Dabb"/>
    <property type="match status" value="1"/>
</dbReference>
<protein>
    <submittedName>
        <fullName evidence="2">Dabb family protein</fullName>
    </submittedName>
</protein>
<feature type="domain" description="Stress-response A/B barrel" evidence="1">
    <location>
        <begin position="5"/>
        <end position="100"/>
    </location>
</feature>